<organism evidence="2 3">
    <name type="scientific">Ideonella paludis</name>
    <dbReference type="NCBI Taxonomy" id="1233411"/>
    <lineage>
        <taxon>Bacteria</taxon>
        <taxon>Pseudomonadati</taxon>
        <taxon>Pseudomonadota</taxon>
        <taxon>Betaproteobacteria</taxon>
        <taxon>Burkholderiales</taxon>
        <taxon>Sphaerotilaceae</taxon>
        <taxon>Ideonella</taxon>
    </lineage>
</organism>
<dbReference type="Gene3D" id="3.40.30.10">
    <property type="entry name" value="Glutaredoxin"/>
    <property type="match status" value="1"/>
</dbReference>
<keyword evidence="3" id="KW-1185">Reference proteome</keyword>
<dbReference type="Proteomes" id="UP000672097">
    <property type="component" value="Unassembled WGS sequence"/>
</dbReference>
<sequence length="233" mass="25751">MSGSKSSAPDATDKLTEAVALTVHAVEPPSLPKPGRGRITLLLVLLACAAPVIVSYFLYYVVRPEPRSNYATLIQPTRSMPEALPLKTLQGEPVASKSLKGQWLLTVVSSGACDAQCETRLYQQRQLREMMGRERDRVEKLWLITDDAAVPPAVLAAMQAQPPVTVLRVPAADLQAWLSAGEGKAFHEHLFVIDPMGEWMMRTPAQPDPIRFKKDLERLLKASAFWDRAGRQP</sequence>
<reference evidence="2 3" key="1">
    <citation type="submission" date="2021-04" db="EMBL/GenBank/DDBJ databases">
        <title>The genome sequence of type strain Ideonella paludis KCTC 32238.</title>
        <authorList>
            <person name="Liu Y."/>
        </authorList>
    </citation>
    <scope>NUCLEOTIDE SEQUENCE [LARGE SCALE GENOMIC DNA]</scope>
    <source>
        <strain evidence="2 3">KCTC 32238</strain>
    </source>
</reference>
<accession>A0ABS5DWN9</accession>
<keyword evidence="1" id="KW-0472">Membrane</keyword>
<comment type="caution">
    <text evidence="2">The sequence shown here is derived from an EMBL/GenBank/DDBJ whole genome shotgun (WGS) entry which is preliminary data.</text>
</comment>
<evidence type="ECO:0000313" key="2">
    <source>
        <dbReference type="EMBL" id="MBQ0935563.1"/>
    </source>
</evidence>
<proteinExistence type="predicted"/>
<protein>
    <recommendedName>
        <fullName evidence="4">Transmembrane protein</fullName>
    </recommendedName>
</protein>
<dbReference type="SUPFAM" id="SSF52833">
    <property type="entry name" value="Thioredoxin-like"/>
    <property type="match status" value="1"/>
</dbReference>
<evidence type="ECO:0000313" key="3">
    <source>
        <dbReference type="Proteomes" id="UP000672097"/>
    </source>
</evidence>
<evidence type="ECO:0008006" key="4">
    <source>
        <dbReference type="Google" id="ProtNLM"/>
    </source>
</evidence>
<keyword evidence="1" id="KW-1133">Transmembrane helix</keyword>
<keyword evidence="1" id="KW-0812">Transmembrane</keyword>
<evidence type="ECO:0000256" key="1">
    <source>
        <dbReference type="SAM" id="Phobius"/>
    </source>
</evidence>
<gene>
    <name evidence="2" type="ORF">KAK11_09510</name>
</gene>
<name>A0ABS5DWN9_9BURK</name>
<feature type="transmembrane region" description="Helical" evidence="1">
    <location>
        <begin position="39"/>
        <end position="62"/>
    </location>
</feature>
<dbReference type="EMBL" id="JAGQDG010000003">
    <property type="protein sequence ID" value="MBQ0935563.1"/>
    <property type="molecule type" value="Genomic_DNA"/>
</dbReference>
<dbReference type="RefSeq" id="WP_210808616.1">
    <property type="nucleotide sequence ID" value="NZ_JAGQDG010000003.1"/>
</dbReference>
<dbReference type="InterPro" id="IPR036249">
    <property type="entry name" value="Thioredoxin-like_sf"/>
</dbReference>